<evidence type="ECO:0000313" key="1">
    <source>
        <dbReference type="EMBL" id="JAD60821.1"/>
    </source>
</evidence>
<accession>A0A0A9BBV3</accession>
<dbReference type="EMBL" id="GBRH01237074">
    <property type="protein sequence ID" value="JAD60821.1"/>
    <property type="molecule type" value="Transcribed_RNA"/>
</dbReference>
<dbReference type="AlphaFoldDB" id="A0A0A9BBV3"/>
<protein>
    <submittedName>
        <fullName evidence="1">Uncharacterized protein</fullName>
    </submittedName>
</protein>
<reference evidence="1" key="2">
    <citation type="journal article" date="2015" name="Data Brief">
        <title>Shoot transcriptome of the giant reed, Arundo donax.</title>
        <authorList>
            <person name="Barrero R.A."/>
            <person name="Guerrero F.D."/>
            <person name="Moolhuijzen P."/>
            <person name="Goolsby J.A."/>
            <person name="Tidwell J."/>
            <person name="Bellgard S.E."/>
            <person name="Bellgard M.I."/>
        </authorList>
    </citation>
    <scope>NUCLEOTIDE SEQUENCE</scope>
    <source>
        <tissue evidence="1">Shoot tissue taken approximately 20 cm above the soil surface</tissue>
    </source>
</reference>
<name>A0A0A9BBV3_ARUDO</name>
<sequence length="54" mass="6400">MCHTHCFLQYDVNAHNQRLQNLSKCSCFQARSPRIQKTTHKELNSTKYYAIRSV</sequence>
<proteinExistence type="predicted"/>
<reference evidence="1" key="1">
    <citation type="submission" date="2014-09" db="EMBL/GenBank/DDBJ databases">
        <authorList>
            <person name="Magalhaes I.L.F."/>
            <person name="Oliveira U."/>
            <person name="Santos F.R."/>
            <person name="Vidigal T.H.D.A."/>
            <person name="Brescovit A.D."/>
            <person name="Santos A.J."/>
        </authorList>
    </citation>
    <scope>NUCLEOTIDE SEQUENCE</scope>
    <source>
        <tissue evidence="1">Shoot tissue taken approximately 20 cm above the soil surface</tissue>
    </source>
</reference>
<organism evidence="1">
    <name type="scientific">Arundo donax</name>
    <name type="common">Giant reed</name>
    <name type="synonym">Donax arundinaceus</name>
    <dbReference type="NCBI Taxonomy" id="35708"/>
    <lineage>
        <taxon>Eukaryota</taxon>
        <taxon>Viridiplantae</taxon>
        <taxon>Streptophyta</taxon>
        <taxon>Embryophyta</taxon>
        <taxon>Tracheophyta</taxon>
        <taxon>Spermatophyta</taxon>
        <taxon>Magnoliopsida</taxon>
        <taxon>Liliopsida</taxon>
        <taxon>Poales</taxon>
        <taxon>Poaceae</taxon>
        <taxon>PACMAD clade</taxon>
        <taxon>Arundinoideae</taxon>
        <taxon>Arundineae</taxon>
        <taxon>Arundo</taxon>
    </lineage>
</organism>